<evidence type="ECO:0000313" key="3">
    <source>
        <dbReference type="Proteomes" id="UP000076959"/>
    </source>
</evidence>
<dbReference type="EMBL" id="LUUB01000086">
    <property type="protein sequence ID" value="OAF04284.1"/>
    <property type="molecule type" value="Genomic_DNA"/>
</dbReference>
<dbReference type="Proteomes" id="UP000076959">
    <property type="component" value="Unassembled WGS sequence"/>
</dbReference>
<dbReference type="Pfam" id="PF00374">
    <property type="entry name" value="NiFeSe_Hases"/>
    <property type="match status" value="1"/>
</dbReference>
<dbReference type="PANTHER" id="PTHR42958">
    <property type="entry name" value="HYDROGENASE-2 LARGE CHAIN"/>
    <property type="match status" value="1"/>
</dbReference>
<proteinExistence type="predicted"/>
<feature type="binding site" evidence="1">
    <location>
        <position position="341"/>
    </location>
    <ligand>
        <name>Ni(2+)</name>
        <dbReference type="ChEBI" id="CHEBI:49786"/>
    </ligand>
</feature>
<comment type="caution">
    <text evidence="2">The sequence shown here is derived from an EMBL/GenBank/DDBJ whole genome shotgun (WGS) entry which is preliminary data.</text>
</comment>
<comment type="cofactor">
    <cofactor evidence="1">
        <name>Ni(2+)</name>
        <dbReference type="ChEBI" id="CHEBI:49786"/>
    </cofactor>
</comment>
<name>A0A176YDM5_9BRAD</name>
<dbReference type="SUPFAM" id="SSF56762">
    <property type="entry name" value="HydB/Nqo4-like"/>
    <property type="match status" value="1"/>
</dbReference>
<evidence type="ECO:0008006" key="4">
    <source>
        <dbReference type="Google" id="ProtNLM"/>
    </source>
</evidence>
<reference evidence="2 3" key="1">
    <citation type="submission" date="2016-03" db="EMBL/GenBank/DDBJ databases">
        <title>Draft Genome Sequence of the Strain BR 10245 (Bradyrhizobium sp.) isolated from nodules of Centrolobium paraense.</title>
        <authorList>
            <person name="Simoes-Araujo J.L.Sr."/>
            <person name="Barauna A.C."/>
            <person name="Silva K."/>
            <person name="Zilli J.E."/>
        </authorList>
    </citation>
    <scope>NUCLEOTIDE SEQUENCE [LARGE SCALE GENOMIC DNA]</scope>
    <source>
        <strain evidence="2 3">BR 10245</strain>
    </source>
</reference>
<dbReference type="Gene3D" id="1.10.645.10">
    <property type="entry name" value="Cytochrome-c3 Hydrogenase, chain B"/>
    <property type="match status" value="2"/>
</dbReference>
<dbReference type="PANTHER" id="PTHR42958:SF4">
    <property type="entry name" value="HYDROGENASE EXPRESSION_FORMATION PROTEIN HUPK"/>
    <property type="match status" value="1"/>
</dbReference>
<dbReference type="AlphaFoldDB" id="A0A176YDM5"/>
<gene>
    <name evidence="2" type="ORF">AYJ54_24145</name>
</gene>
<dbReference type="STRING" id="1505087.AYJ54_24145"/>
<dbReference type="OrthoDB" id="9157196at2"/>
<keyword evidence="1" id="KW-0533">Nickel</keyword>
<keyword evidence="1" id="KW-0479">Metal-binding</keyword>
<protein>
    <recommendedName>
        <fullName evidence="4">Hydrogenase assembly protein HupF</fullName>
    </recommendedName>
</protein>
<dbReference type="RefSeq" id="WP_063705278.1">
    <property type="nucleotide sequence ID" value="NZ_LUUB01000086.1"/>
</dbReference>
<evidence type="ECO:0000256" key="1">
    <source>
        <dbReference type="PIRSR" id="PIRSR601501-1"/>
    </source>
</evidence>
<keyword evidence="3" id="KW-1185">Reference proteome</keyword>
<sequence>MSLALIDVTVLLAGSTIADVAILPRSRPPLARLFAGKPVSSLRSVLLRLFSLCSAAHEVAFLSAFDAARNETAPPEVRKARIDAVIAERLTELLRGFFVGRLTLGGSSAAAVRALMRATTVLGGGIAERREAVLQIREALTALGGAGGAQQTWPGSVLAAHLSGLDGDALLLPAVEQSFLTAADDLDVVLRLLADGPAFSDAPDLDGQIPETGVWARQAWHAPASPLVAGPADRLKARSAEVALLCTRLETDETAADVGVVASYWLGPGRGAAAVECARGRLYHVVEIDGDRIARFEFLAPTEWNFHARGPIVRSLRGSALGPGRQGRDAVRALVDCFDPCVGVSLGFREVGHA</sequence>
<accession>A0A176YDM5</accession>
<evidence type="ECO:0000313" key="2">
    <source>
        <dbReference type="EMBL" id="OAF04284.1"/>
    </source>
</evidence>
<dbReference type="InterPro" id="IPR029014">
    <property type="entry name" value="NiFe-Hase_large"/>
</dbReference>
<dbReference type="InterPro" id="IPR050867">
    <property type="entry name" value="NiFe/NiFeSe_hydrgnase_LSU"/>
</dbReference>
<dbReference type="GO" id="GO:0016151">
    <property type="term" value="F:nickel cation binding"/>
    <property type="evidence" value="ECO:0007669"/>
    <property type="project" value="InterPro"/>
</dbReference>
<organism evidence="2 3">
    <name type="scientific">Bradyrhizobium centrolobii</name>
    <dbReference type="NCBI Taxonomy" id="1505087"/>
    <lineage>
        <taxon>Bacteria</taxon>
        <taxon>Pseudomonadati</taxon>
        <taxon>Pseudomonadota</taxon>
        <taxon>Alphaproteobacteria</taxon>
        <taxon>Hyphomicrobiales</taxon>
        <taxon>Nitrobacteraceae</taxon>
        <taxon>Bradyrhizobium</taxon>
    </lineage>
</organism>
<dbReference type="InterPro" id="IPR001501">
    <property type="entry name" value="Ni-dep_hyd_lsu"/>
</dbReference>